<dbReference type="EMBL" id="JAQIZT010000004">
    <property type="protein sequence ID" value="KAJ7000410.1"/>
    <property type="molecule type" value="Genomic_DNA"/>
</dbReference>
<dbReference type="AlphaFoldDB" id="A0AAD6W5U6"/>
<comment type="caution">
    <text evidence="2">The sequence shown here is derived from an EMBL/GenBank/DDBJ whole genome shotgun (WGS) entry which is preliminary data.</text>
</comment>
<protein>
    <submittedName>
        <fullName evidence="2">Uncharacterized protein</fullName>
    </submittedName>
</protein>
<organism evidence="2 3">
    <name type="scientific">Populus alba x Populus x berolinensis</name>
    <dbReference type="NCBI Taxonomy" id="444605"/>
    <lineage>
        <taxon>Eukaryota</taxon>
        <taxon>Viridiplantae</taxon>
        <taxon>Streptophyta</taxon>
        <taxon>Embryophyta</taxon>
        <taxon>Tracheophyta</taxon>
        <taxon>Spermatophyta</taxon>
        <taxon>Magnoliopsida</taxon>
        <taxon>eudicotyledons</taxon>
        <taxon>Gunneridae</taxon>
        <taxon>Pentapetalae</taxon>
        <taxon>rosids</taxon>
        <taxon>fabids</taxon>
        <taxon>Malpighiales</taxon>
        <taxon>Salicaceae</taxon>
        <taxon>Saliceae</taxon>
        <taxon>Populus</taxon>
    </lineage>
</organism>
<keyword evidence="3" id="KW-1185">Reference proteome</keyword>
<feature type="region of interest" description="Disordered" evidence="1">
    <location>
        <begin position="31"/>
        <end position="51"/>
    </location>
</feature>
<reference evidence="2 3" key="1">
    <citation type="journal article" date="2023" name="Mol. Ecol. Resour.">
        <title>Chromosome-level genome assembly of a triploid poplar Populus alba 'Berolinensis'.</title>
        <authorList>
            <person name="Chen S."/>
            <person name="Yu Y."/>
            <person name="Wang X."/>
            <person name="Wang S."/>
            <person name="Zhang T."/>
            <person name="Zhou Y."/>
            <person name="He R."/>
            <person name="Meng N."/>
            <person name="Wang Y."/>
            <person name="Liu W."/>
            <person name="Liu Z."/>
            <person name="Liu J."/>
            <person name="Guo Q."/>
            <person name="Huang H."/>
            <person name="Sederoff R.R."/>
            <person name="Wang G."/>
            <person name="Qu G."/>
            <person name="Chen S."/>
        </authorList>
    </citation>
    <scope>NUCLEOTIDE SEQUENCE [LARGE SCALE GENOMIC DNA]</scope>
    <source>
        <strain evidence="2">SC-2020</strain>
    </source>
</reference>
<name>A0AAD6W5U6_9ROSI</name>
<sequence length="106" mass="11945">MAFKRDSFWPQLYTPVSSDNSLESHCKAQSLPLTPNHHRTTTAEQPRLKKVSSTGTSISYIDYYIRVNNTRNLKESAEESSHNKVKKMIHLGEALGLGNSALLEKN</sequence>
<evidence type="ECO:0000256" key="1">
    <source>
        <dbReference type="SAM" id="MobiDB-lite"/>
    </source>
</evidence>
<accession>A0AAD6W5U6</accession>
<gene>
    <name evidence="2" type="ORF">NC653_011025</name>
</gene>
<dbReference type="Proteomes" id="UP001164929">
    <property type="component" value="Chromosome 4"/>
</dbReference>
<proteinExistence type="predicted"/>
<evidence type="ECO:0000313" key="3">
    <source>
        <dbReference type="Proteomes" id="UP001164929"/>
    </source>
</evidence>
<evidence type="ECO:0000313" key="2">
    <source>
        <dbReference type="EMBL" id="KAJ7000410.1"/>
    </source>
</evidence>